<organism evidence="4 5">
    <name type="scientific">Conexibacter woesei (strain DSM 14684 / CCUG 47730 / CIP 108061 / JCM 11494 / NBRC 100937 / ID131577)</name>
    <dbReference type="NCBI Taxonomy" id="469383"/>
    <lineage>
        <taxon>Bacteria</taxon>
        <taxon>Bacillati</taxon>
        <taxon>Actinomycetota</taxon>
        <taxon>Thermoleophilia</taxon>
        <taxon>Solirubrobacterales</taxon>
        <taxon>Conexibacteraceae</taxon>
        <taxon>Conexibacter</taxon>
    </lineage>
</organism>
<dbReference type="OrthoDB" id="8555652at2"/>
<dbReference type="PANTHER" id="PTHR34580">
    <property type="match status" value="1"/>
</dbReference>
<dbReference type="KEGG" id="cwo:Cwoe_3412"/>
<dbReference type="Pfam" id="PF13280">
    <property type="entry name" value="WYL"/>
    <property type="match status" value="1"/>
</dbReference>
<dbReference type="PANTHER" id="PTHR34580:SF3">
    <property type="entry name" value="PROTEIN PAFB"/>
    <property type="match status" value="1"/>
</dbReference>
<dbReference type="Gene3D" id="1.10.10.10">
    <property type="entry name" value="Winged helix-like DNA-binding domain superfamily/Winged helix DNA-binding domain"/>
    <property type="match status" value="1"/>
</dbReference>
<dbReference type="RefSeq" id="WP_012934881.1">
    <property type="nucleotide sequence ID" value="NC_013739.1"/>
</dbReference>
<evidence type="ECO:0000313" key="4">
    <source>
        <dbReference type="EMBL" id="ADB51830.1"/>
    </source>
</evidence>
<protein>
    <submittedName>
        <fullName evidence="4">Helix-turn-helix type 11 domain protein</fullName>
    </submittedName>
</protein>
<dbReference type="InterPro" id="IPR051534">
    <property type="entry name" value="CBASS_pafABC_assoc_protein"/>
</dbReference>
<dbReference type="PROSITE" id="PS52050">
    <property type="entry name" value="WYL"/>
    <property type="match status" value="1"/>
</dbReference>
<dbReference type="Pfam" id="PF08279">
    <property type="entry name" value="HTH_11"/>
    <property type="match status" value="1"/>
</dbReference>
<dbReference type="Proteomes" id="UP000008229">
    <property type="component" value="Chromosome"/>
</dbReference>
<reference evidence="4 5" key="1">
    <citation type="journal article" date="2010" name="Stand. Genomic Sci.">
        <title>Complete genome sequence of Conexibacter woesei type strain (ID131577).</title>
        <authorList>
            <person name="Pukall R."/>
            <person name="Lapidus A."/>
            <person name="Glavina Del Rio T."/>
            <person name="Copeland A."/>
            <person name="Tice H."/>
            <person name="Cheng J.-F."/>
            <person name="Lucas S."/>
            <person name="Chen F."/>
            <person name="Nolan M."/>
            <person name="Bruce D."/>
            <person name="Goodwin L."/>
            <person name="Pitluck S."/>
            <person name="Mavromatis K."/>
            <person name="Ivanova N."/>
            <person name="Ovchinnikova G."/>
            <person name="Pati A."/>
            <person name="Chen A."/>
            <person name="Palaniappan K."/>
            <person name="Land M."/>
            <person name="Hauser L."/>
            <person name="Chang Y.-J."/>
            <person name="Jeffries C.D."/>
            <person name="Chain P."/>
            <person name="Meincke L."/>
            <person name="Sims D."/>
            <person name="Brettin T."/>
            <person name="Detter J.C."/>
            <person name="Rohde M."/>
            <person name="Goeker M."/>
            <person name="Bristow J."/>
            <person name="Eisen J.A."/>
            <person name="Markowitz V."/>
            <person name="Kyrpides N.C."/>
            <person name="Klenk H.-P."/>
            <person name="Hugenholtz P."/>
        </authorList>
    </citation>
    <scope>NUCLEOTIDE SEQUENCE [LARGE SCALE GENOMIC DNA]</scope>
    <source>
        <strain evidence="5">DSM 14684 / CIP 108061 / JCM 11494 / NBRC 100937 / ID131577</strain>
    </source>
</reference>
<gene>
    <name evidence="4" type="ordered locus">Cwoe_3412</name>
</gene>
<sequence length="324" mass="35514">MSRPTTRVLELLELLQDRQQVTGPELAQRLGVDHRTVRRYIAKLEELGIPVEADRGRRGGYRLRPGFKLPPLMLTDDEASAVVLGLLAAQSSGLTTAAPAVESALQKLRRVLPVELRERVRALEQALGFTRPAPHAPAPPQTETVLALADAIGRERRVEVAYATRDGAASTRQLDPYGVVFHNGRWYLSAHDHGRGELRTLRLDRIGSVRILRRAAPKPPGFDAVEHVNRALARVPWTNEVEVVLDAPLAEIRRQVPPHTAELEQLPDGGGVLLRARAERLDGMARLLAGLGAPLVVRRPDALRDELRVVARRLTDAADAGGSA</sequence>
<name>D3EZ65_CONWI</name>
<dbReference type="HOGENOM" id="CLU_041141_1_1_11"/>
<keyword evidence="2" id="KW-0804">Transcription</keyword>
<dbReference type="STRING" id="469383.Cwoe_3412"/>
<accession>D3EZ65</accession>
<dbReference type="AlphaFoldDB" id="D3EZ65"/>
<dbReference type="InterPro" id="IPR036388">
    <property type="entry name" value="WH-like_DNA-bd_sf"/>
</dbReference>
<dbReference type="PROSITE" id="PS51000">
    <property type="entry name" value="HTH_DEOR_2"/>
    <property type="match status" value="1"/>
</dbReference>
<evidence type="ECO:0000256" key="1">
    <source>
        <dbReference type="ARBA" id="ARBA00023015"/>
    </source>
</evidence>
<evidence type="ECO:0000259" key="3">
    <source>
        <dbReference type="PROSITE" id="PS51000"/>
    </source>
</evidence>
<keyword evidence="5" id="KW-1185">Reference proteome</keyword>
<dbReference type="eggNOG" id="COG2378">
    <property type="taxonomic scope" value="Bacteria"/>
</dbReference>
<evidence type="ECO:0000256" key="2">
    <source>
        <dbReference type="ARBA" id="ARBA00023163"/>
    </source>
</evidence>
<dbReference type="SMART" id="SM00420">
    <property type="entry name" value="HTH_DEOR"/>
    <property type="match status" value="1"/>
</dbReference>
<dbReference type="PIRSF" id="PIRSF016838">
    <property type="entry name" value="PafC"/>
    <property type="match status" value="1"/>
</dbReference>
<reference evidence="5" key="2">
    <citation type="submission" date="2010-01" db="EMBL/GenBank/DDBJ databases">
        <title>The complete genome of Conexibacter woesei DSM 14684.</title>
        <authorList>
            <consortium name="US DOE Joint Genome Institute (JGI-PGF)"/>
            <person name="Lucas S."/>
            <person name="Copeland A."/>
            <person name="Lapidus A."/>
            <person name="Glavina del Rio T."/>
            <person name="Dalin E."/>
            <person name="Tice H."/>
            <person name="Bruce D."/>
            <person name="Goodwin L."/>
            <person name="Pitluck S."/>
            <person name="Kyrpides N."/>
            <person name="Mavromatis K."/>
            <person name="Ivanova N."/>
            <person name="Mikhailova N."/>
            <person name="Chertkov O."/>
            <person name="Brettin T."/>
            <person name="Detter J.C."/>
            <person name="Han C."/>
            <person name="Larimer F."/>
            <person name="Land M."/>
            <person name="Hauser L."/>
            <person name="Markowitz V."/>
            <person name="Cheng J.-F."/>
            <person name="Hugenholtz P."/>
            <person name="Woyke T."/>
            <person name="Wu D."/>
            <person name="Pukall R."/>
            <person name="Steenblock K."/>
            <person name="Schneider S."/>
            <person name="Klenk H.-P."/>
            <person name="Eisen J.A."/>
        </authorList>
    </citation>
    <scope>NUCLEOTIDE SEQUENCE [LARGE SCALE GENOMIC DNA]</scope>
    <source>
        <strain evidence="5">DSM 14684 / CIP 108061 / JCM 11494 / NBRC 100937 / ID131577</strain>
    </source>
</reference>
<dbReference type="InterPro" id="IPR001034">
    <property type="entry name" value="DeoR_HTH"/>
</dbReference>
<dbReference type="EMBL" id="CP001854">
    <property type="protein sequence ID" value="ADB51830.1"/>
    <property type="molecule type" value="Genomic_DNA"/>
</dbReference>
<dbReference type="Pfam" id="PF25583">
    <property type="entry name" value="WCX"/>
    <property type="match status" value="1"/>
</dbReference>
<dbReference type="SUPFAM" id="SSF46785">
    <property type="entry name" value="Winged helix' DNA-binding domain"/>
    <property type="match status" value="1"/>
</dbReference>
<dbReference type="InterPro" id="IPR028349">
    <property type="entry name" value="PafC-like"/>
</dbReference>
<dbReference type="InterPro" id="IPR057727">
    <property type="entry name" value="WCX_dom"/>
</dbReference>
<feature type="domain" description="HTH deoR-type" evidence="3">
    <location>
        <begin position="4"/>
        <end position="59"/>
    </location>
</feature>
<evidence type="ECO:0000313" key="5">
    <source>
        <dbReference type="Proteomes" id="UP000008229"/>
    </source>
</evidence>
<dbReference type="InterPro" id="IPR036390">
    <property type="entry name" value="WH_DNA-bd_sf"/>
</dbReference>
<keyword evidence="1" id="KW-0805">Transcription regulation</keyword>
<dbReference type="InterPro" id="IPR026881">
    <property type="entry name" value="WYL_dom"/>
</dbReference>
<dbReference type="InterPro" id="IPR013196">
    <property type="entry name" value="HTH_11"/>
</dbReference>
<proteinExistence type="predicted"/>
<dbReference type="GO" id="GO:0003700">
    <property type="term" value="F:DNA-binding transcription factor activity"/>
    <property type="evidence" value="ECO:0007669"/>
    <property type="project" value="InterPro"/>
</dbReference>